<feature type="compositionally biased region" description="Polar residues" evidence="1">
    <location>
        <begin position="739"/>
        <end position="754"/>
    </location>
</feature>
<feature type="compositionally biased region" description="Low complexity" evidence="1">
    <location>
        <begin position="1694"/>
        <end position="1705"/>
    </location>
</feature>
<feature type="compositionally biased region" description="Basic and acidic residues" evidence="1">
    <location>
        <begin position="64"/>
        <end position="94"/>
    </location>
</feature>
<feature type="compositionally biased region" description="Polar residues" evidence="1">
    <location>
        <begin position="779"/>
        <end position="792"/>
    </location>
</feature>
<feature type="compositionally biased region" description="Basic and acidic residues" evidence="1">
    <location>
        <begin position="1513"/>
        <end position="1522"/>
    </location>
</feature>
<feature type="compositionally biased region" description="Polar residues" evidence="1">
    <location>
        <begin position="516"/>
        <end position="527"/>
    </location>
</feature>
<evidence type="ECO:0000313" key="3">
    <source>
        <dbReference type="Proteomes" id="UP000622797"/>
    </source>
</evidence>
<feature type="region of interest" description="Disordered" evidence="1">
    <location>
        <begin position="1536"/>
        <end position="1561"/>
    </location>
</feature>
<feature type="region of interest" description="Disordered" evidence="1">
    <location>
        <begin position="1"/>
        <end position="94"/>
    </location>
</feature>
<feature type="compositionally biased region" description="Polar residues" evidence="1">
    <location>
        <begin position="1033"/>
        <end position="1054"/>
    </location>
</feature>
<feature type="region of interest" description="Disordered" evidence="1">
    <location>
        <begin position="1652"/>
        <end position="1711"/>
    </location>
</feature>
<reference evidence="2" key="1">
    <citation type="journal article" date="2020" name="BMC Genomics">
        <title>Correction to: Identification and distribution of gene clusters required for synthesis of sphingolipid metabolism inhibitors in diverse species of the filamentous fungus Fusarium.</title>
        <authorList>
            <person name="Kim H.S."/>
            <person name="Lohmar J.M."/>
            <person name="Busman M."/>
            <person name="Brown D.W."/>
            <person name="Naumann T.A."/>
            <person name="Divon H.H."/>
            <person name="Lysoe E."/>
            <person name="Uhlig S."/>
            <person name="Proctor R.H."/>
        </authorList>
    </citation>
    <scope>NUCLEOTIDE SEQUENCE</scope>
    <source>
        <strain evidence="2">NRRL 20472</strain>
    </source>
</reference>
<feature type="region of interest" description="Disordered" evidence="1">
    <location>
        <begin position="148"/>
        <end position="253"/>
    </location>
</feature>
<name>A0A8H4WX21_9HYPO</name>
<evidence type="ECO:0000313" key="2">
    <source>
        <dbReference type="EMBL" id="KAF4953165.1"/>
    </source>
</evidence>
<dbReference type="EMBL" id="JABEXW010000853">
    <property type="protein sequence ID" value="KAF4953165.1"/>
    <property type="molecule type" value="Genomic_DNA"/>
</dbReference>
<reference evidence="2" key="2">
    <citation type="submission" date="2020-05" db="EMBL/GenBank/DDBJ databases">
        <authorList>
            <person name="Kim H.-S."/>
            <person name="Proctor R.H."/>
            <person name="Brown D.W."/>
        </authorList>
    </citation>
    <scope>NUCLEOTIDE SEQUENCE</scope>
    <source>
        <strain evidence="2">NRRL 20472</strain>
    </source>
</reference>
<feature type="compositionally biased region" description="Basic residues" evidence="1">
    <location>
        <begin position="44"/>
        <end position="56"/>
    </location>
</feature>
<feature type="region of interest" description="Disordered" evidence="1">
    <location>
        <begin position="307"/>
        <end position="863"/>
    </location>
</feature>
<feature type="compositionally biased region" description="Polar residues" evidence="1">
    <location>
        <begin position="307"/>
        <end position="324"/>
    </location>
</feature>
<feature type="compositionally biased region" description="Basic residues" evidence="1">
    <location>
        <begin position="166"/>
        <end position="176"/>
    </location>
</feature>
<proteinExistence type="predicted"/>
<feature type="compositionally biased region" description="Polar residues" evidence="1">
    <location>
        <begin position="801"/>
        <end position="824"/>
    </location>
</feature>
<feature type="compositionally biased region" description="Basic and acidic residues" evidence="1">
    <location>
        <begin position="338"/>
        <end position="349"/>
    </location>
</feature>
<feature type="compositionally biased region" description="Polar residues" evidence="1">
    <location>
        <begin position="673"/>
        <end position="683"/>
    </location>
</feature>
<feature type="compositionally biased region" description="Polar residues" evidence="1">
    <location>
        <begin position="191"/>
        <end position="207"/>
    </location>
</feature>
<gene>
    <name evidence="2" type="ORF">FSARC_12459</name>
</gene>
<accession>A0A8H4WX21</accession>
<evidence type="ECO:0000256" key="1">
    <source>
        <dbReference type="SAM" id="MobiDB-lite"/>
    </source>
</evidence>
<feature type="region of interest" description="Disordered" evidence="1">
    <location>
        <begin position="1496"/>
        <end position="1522"/>
    </location>
</feature>
<feature type="region of interest" description="Disordered" evidence="1">
    <location>
        <begin position="896"/>
        <end position="930"/>
    </location>
</feature>
<feature type="compositionally biased region" description="Polar residues" evidence="1">
    <location>
        <begin position="619"/>
        <end position="628"/>
    </location>
</feature>
<feature type="compositionally biased region" description="Basic and acidic residues" evidence="1">
    <location>
        <begin position="531"/>
        <end position="563"/>
    </location>
</feature>
<dbReference type="OrthoDB" id="3647690at2759"/>
<dbReference type="Proteomes" id="UP000622797">
    <property type="component" value="Unassembled WGS sequence"/>
</dbReference>
<feature type="compositionally biased region" description="Basic and acidic residues" evidence="1">
    <location>
        <begin position="148"/>
        <end position="165"/>
    </location>
</feature>
<feature type="compositionally biased region" description="Polar residues" evidence="1">
    <location>
        <begin position="836"/>
        <end position="857"/>
    </location>
</feature>
<feature type="compositionally biased region" description="Basic and acidic residues" evidence="1">
    <location>
        <begin position="210"/>
        <end position="229"/>
    </location>
</feature>
<organism evidence="2 3">
    <name type="scientific">Fusarium sarcochroum</name>
    <dbReference type="NCBI Taxonomy" id="1208366"/>
    <lineage>
        <taxon>Eukaryota</taxon>
        <taxon>Fungi</taxon>
        <taxon>Dikarya</taxon>
        <taxon>Ascomycota</taxon>
        <taxon>Pezizomycotina</taxon>
        <taxon>Sordariomycetes</taxon>
        <taxon>Hypocreomycetidae</taxon>
        <taxon>Hypocreales</taxon>
        <taxon>Nectriaceae</taxon>
        <taxon>Fusarium</taxon>
        <taxon>Fusarium lateritium species complex</taxon>
    </lineage>
</organism>
<feature type="compositionally biased region" description="Basic residues" evidence="1">
    <location>
        <begin position="13"/>
        <end position="26"/>
    </location>
</feature>
<keyword evidence="3" id="KW-1185">Reference proteome</keyword>
<feature type="region of interest" description="Disordered" evidence="1">
    <location>
        <begin position="951"/>
        <end position="972"/>
    </location>
</feature>
<sequence>MVRTRKKTDSPNKRKPRVSLNRKSKRKRDDADGEEDYIDDPTARKRGKSGVSKRGRLLQDEQGDSEHQSQAKDSQEIEKGDIAEHGDTESDSDKGWFAIRAIIDERPAFNQKTRKWKTEYLVDWENSSKGKAYPTEWRLAVDITSDALKEWKQGKEDRERKEIKYDKKRLQKRQKRGLQSTESSALHAESTAVSNRRQLQTLDASTQRRSRSDSFDKDVRSKDRTRTQPEDALSEEPVPSLSASAEDVESVDSNDFNLRRGQQVAIVLRKPDNFDASEYQSINETQGSSQRISDLEDNDQRVAFASQLSQGTIPDSQDLSSNLWDQRDTESQLAAPGVEHEPDNSRIPEDQQSVAADHLEPVDQVEDIPSQEEQNVHVENRPNAESQPVEVPAATPDLLGSDGLQDPQLSEDDHSYHDNGGYNDVAAADFSDDDQSLDVHSIRDDQDRDDIEVTGPADNQTVEADRLSSQNSDSHQDQLSRDSQVPLDSEDQSNEQDCLDVESTQDTHHSPERQSTETANSQTSQAPVDSLDSHIGRGHQVQDRISVDQHSEDTQQVIEDHVSEAVASPSPEQDTHGDQQVTSSHRPATAQGRASDRQLQFEETAAASQSSDNRDCADTISSLKSPSHSKAVELQGQPSSSDQDSDIGCIIPDSQDRSNTSDLHASATRALTVLSQHQVTPVASQIEIVPDSATTGSDIPSRQPDRPRLLSVEKQDSFDSPRDCGAHRTVETAPAAKSPVSNTQNQPVYFTQPQVPRGSPDIPSSLSSKIAFSEAEPTVSENSQTNPASQHRANLEEDTQESQAAQIVSRPSRSQSRNNVNQETGPGGKLKLTPGYTRSYSPEQRSNLRFQTSSASEPPQLPRSASIIRAMESSASKPRGSAVDELKSFIDFGKDSLTQVEDPTDHPGDTSYGAPSEQEPTSTGGHTMSLDVVVDSPEPLVQSQPVYSVDPWKPEALGNTPEAPAPSISPASIMANPQMSAVESLHKVINIEFGDSEDSIEPSLLGLGEIPPETISPAVINRLADPVDSTHTLTFQDQDTMPSEVESSGHSITMGQIPAEDDSDASSERSGKDPGITQHIVTLPMQTSRRSYYEAIIKDHKADIQSFSSFFTGGSHERPSKALLQRIDELFNTLLNICDYPPDVIGTELEKSDSSTIAKYSCDANAKFSFLFEFMTGLGGEGKRVLIVARSPELLRLIFHLTVAAKIECSAESINERTDYPSNVLITLALRDEDFDPFNFNVVIGFDHYFTNSFINKQLYDEEARTSPLVLQLVTTSSIEHIGLVVFQGVEDDEQKHVFLACTISAVSYLEDPNRDYKEPHEVAEIFANYLNSNDGTLNWQPQTIPDDVLDIFENPTSQSQRLFADDALLGNGLKRKYSDDDEDSDAKRIRLPLRDLPVDCNNPPIPLAVRQMLDDAVPRGEVKEMESTCSVSVATLKSITEKMNEYKRQNALAGEMRDEYKITISRLEKELKDHRRTMNKVELSNRAALQDRTMFEKEKQKADTAAQAAAEKAQKESEKQQLRIQELESTIARLKENPESAEREKEFEEAQKKLQDSEKKRTYMQSDLDFMKNRYQDVDAQAHRLANENKELKAQHEDMAKKASVNILEINRHNAATEQRALQQQIAGLQAHIQQQQAELVSVHQKLANFANGRNTRGGSMPRSPRVPSGMSPRPGRGFAGSASRGTSPAGPGPQFMGQQPGNGRWNRLQ</sequence>
<feature type="compositionally biased region" description="Acidic residues" evidence="1">
    <location>
        <begin position="488"/>
        <end position="500"/>
    </location>
</feature>
<feature type="compositionally biased region" description="Polar residues" evidence="1">
    <location>
        <begin position="457"/>
        <end position="473"/>
    </location>
</feature>
<comment type="caution">
    <text evidence="2">The sequence shown here is derived from an EMBL/GenBank/DDBJ whole genome shotgun (WGS) entry which is preliminary data.</text>
</comment>
<feature type="compositionally biased region" description="Basic and acidic residues" evidence="1">
    <location>
        <begin position="703"/>
        <end position="730"/>
    </location>
</feature>
<protein>
    <recommendedName>
        <fullName evidence="4">Chromo domain-containing protein</fullName>
    </recommendedName>
</protein>
<feature type="compositionally biased region" description="Basic and acidic residues" evidence="1">
    <location>
        <begin position="505"/>
        <end position="515"/>
    </location>
</feature>
<feature type="region of interest" description="Disordered" evidence="1">
    <location>
        <begin position="1033"/>
        <end position="1079"/>
    </location>
</feature>
<evidence type="ECO:0008006" key="4">
    <source>
        <dbReference type="Google" id="ProtNLM"/>
    </source>
</evidence>